<dbReference type="RefSeq" id="YP_239132.1">
    <property type="nucleotide sequence ID" value="NC_007023.1"/>
</dbReference>
<dbReference type="EMBL" id="HE981739">
    <property type="protein sequence ID" value="CCL97619.1"/>
    <property type="molecule type" value="Genomic_DNA"/>
</dbReference>
<evidence type="ECO:0000313" key="2">
    <source>
        <dbReference type="EMBL" id="CCL97619.1"/>
    </source>
</evidence>
<evidence type="ECO:0000313" key="3">
    <source>
        <dbReference type="Proteomes" id="UP000001467"/>
    </source>
</evidence>
<evidence type="ECO:0000313" key="1">
    <source>
        <dbReference type="EMBL" id="CCK74002.1"/>
    </source>
</evidence>
<sequence>MINVIVSPKLITVCESCKSGLEYELEDIQGRTKPIYNGFYRAADYKVIKFITCPKCGSEVKLKLN</sequence>
<evidence type="ECO:0000313" key="4">
    <source>
        <dbReference type="Proteomes" id="UP000211060"/>
    </source>
</evidence>
<organism evidence="2 3">
    <name type="scientific">Pseudotevenvirus RB43</name>
    <dbReference type="NCBI Taxonomy" id="115991"/>
    <lineage>
        <taxon>Viruses</taxon>
        <taxon>Duplodnaviria</taxon>
        <taxon>Heunggongvirae</taxon>
        <taxon>Uroviricota</taxon>
        <taxon>Caudoviricetes</taxon>
        <taxon>Pantevenvirales</taxon>
        <taxon>Straboviridae</taxon>
        <taxon>Pseudotevenvirus</taxon>
    </lineage>
</organism>
<dbReference type="EMBL" id="HE858210">
    <property type="protein sequence ID" value="CCK74002.1"/>
    <property type="molecule type" value="Genomic_DNA"/>
</dbReference>
<accession>K0NMU7</accession>
<proteinExistence type="predicted"/>
<dbReference type="OrthoDB" id="26121at10239"/>
<dbReference type="Proteomes" id="UP000211060">
    <property type="component" value="Segment"/>
</dbReference>
<reference evidence="1" key="1">
    <citation type="thesis" date="2012" institute="CNRS">
        <title>Hsp70 in life cycle of bacteriophages.</title>
        <authorList>
            <person name="Perrody E.P."/>
        </authorList>
    </citation>
    <scope>NUCLEOTIDE SEQUENCE</scope>
    <source>
        <strain evidence="1">RB43-GVA</strain>
    </source>
</reference>
<protein>
    <submittedName>
        <fullName evidence="2">Uncharacterized protein</fullName>
    </submittedName>
</protein>
<name>K0NMU7_9CAUD</name>
<reference evidence="3 4" key="2">
    <citation type="journal article" date="2012" name="PLoS Genet.">
        <title>A Bacteriophage-Encoded J-Domain Protein Interacts with the DnaK/Hsp70 Chaperone and Stabilizes the Heat-Shock Factor ?(32) of Escherichia coli.</title>
        <authorList>
            <person name="Perrody E."/>
            <person name="Cirinesi A.M."/>
            <person name="Desplats C."/>
            <person name="Keppel F."/>
            <person name="Schwager F."/>
            <person name="Tranier S."/>
            <person name="Georgopoulos C."/>
            <person name="Genevaux P."/>
        </authorList>
    </citation>
    <scope>NUCLEOTIDE SEQUENCE [LARGE SCALE GENOMIC DNA]</scope>
    <source>
        <strain evidence="2">RB43-GVA</strain>
    </source>
</reference>
<dbReference type="KEGG" id="vg:3416299"/>
<dbReference type="Proteomes" id="UP000001467">
    <property type="component" value="Segment"/>
</dbReference>
<dbReference type="GeneID" id="3416299"/>